<sequence length="59" mass="7152">MFLPNYFQDPKVLHLNTTPHHAYFIPHPNMQSAVQNSREFSPYFTDLNGNWDFHYFKSY</sequence>
<gene>
    <name evidence="2" type="ORF">EV689_10844</name>
    <name evidence="1" type="ORF">NCTC11188_01756</name>
</gene>
<accession>A0A379AYR0</accession>
<dbReference type="InterPro" id="IPR008979">
    <property type="entry name" value="Galactose-bd-like_sf"/>
</dbReference>
<dbReference type="AlphaFoldDB" id="A0A379AYR0"/>
<dbReference type="EMBL" id="SNXJ01000008">
    <property type="protein sequence ID" value="TDP27932.1"/>
    <property type="molecule type" value="Genomic_DNA"/>
</dbReference>
<keyword evidence="4" id="KW-1185">Reference proteome</keyword>
<dbReference type="Proteomes" id="UP000255113">
    <property type="component" value="Unassembled WGS sequence"/>
</dbReference>
<dbReference type="Gene3D" id="2.60.120.260">
    <property type="entry name" value="Galactose-binding domain-like"/>
    <property type="match status" value="1"/>
</dbReference>
<proteinExistence type="predicted"/>
<dbReference type="EMBL" id="UGSQ01000003">
    <property type="protein sequence ID" value="SUB27546.1"/>
    <property type="molecule type" value="Genomic_DNA"/>
</dbReference>
<organism evidence="1 3">
    <name type="scientific">Avibacterium gallinarum</name>
    <name type="common">Pasteurella gallinarum</name>
    <dbReference type="NCBI Taxonomy" id="755"/>
    <lineage>
        <taxon>Bacteria</taxon>
        <taxon>Pseudomonadati</taxon>
        <taxon>Pseudomonadota</taxon>
        <taxon>Gammaproteobacteria</taxon>
        <taxon>Pasteurellales</taxon>
        <taxon>Pasteurellaceae</taxon>
        <taxon>Avibacterium</taxon>
    </lineage>
</organism>
<evidence type="ECO:0000313" key="1">
    <source>
        <dbReference type="EMBL" id="SUB27546.1"/>
    </source>
</evidence>
<dbReference type="Proteomes" id="UP000294683">
    <property type="component" value="Unassembled WGS sequence"/>
</dbReference>
<evidence type="ECO:0000313" key="4">
    <source>
        <dbReference type="Proteomes" id="UP000294683"/>
    </source>
</evidence>
<name>A0A379AYR0_AVIGA</name>
<dbReference type="SUPFAM" id="SSF49785">
    <property type="entry name" value="Galactose-binding domain-like"/>
    <property type="match status" value="1"/>
</dbReference>
<evidence type="ECO:0000313" key="3">
    <source>
        <dbReference type="Proteomes" id="UP000255113"/>
    </source>
</evidence>
<reference evidence="2 4" key="2">
    <citation type="submission" date="2019-03" db="EMBL/GenBank/DDBJ databases">
        <title>Genomic Encyclopedia of Type Strains, Phase IV (KMG-IV): sequencing the most valuable type-strain genomes for metagenomic binning, comparative biology and taxonomic classification.</title>
        <authorList>
            <person name="Goeker M."/>
        </authorList>
    </citation>
    <scope>NUCLEOTIDE SEQUENCE [LARGE SCALE GENOMIC DNA]</scope>
    <source>
        <strain evidence="2 4">DSM 17481</strain>
    </source>
</reference>
<protein>
    <submittedName>
        <fullName evidence="1">Cryptic beta-D-galactosidase subunit alpha</fullName>
    </submittedName>
</protein>
<evidence type="ECO:0000313" key="2">
    <source>
        <dbReference type="EMBL" id="TDP27932.1"/>
    </source>
</evidence>
<reference evidence="1 3" key="1">
    <citation type="submission" date="2018-06" db="EMBL/GenBank/DDBJ databases">
        <authorList>
            <consortium name="Pathogen Informatics"/>
            <person name="Doyle S."/>
        </authorList>
    </citation>
    <scope>NUCLEOTIDE SEQUENCE [LARGE SCALE GENOMIC DNA]</scope>
    <source>
        <strain evidence="1 3">NCTC11188</strain>
    </source>
</reference>
<dbReference type="RefSeq" id="WP_243397697.1">
    <property type="nucleotide sequence ID" value="NZ_PQVJ01000053.1"/>
</dbReference>